<feature type="transmembrane region" description="Helical" evidence="2">
    <location>
        <begin position="84"/>
        <end position="105"/>
    </location>
</feature>
<gene>
    <name evidence="3" type="ORF">RND81_08G167200</name>
</gene>
<feature type="compositionally biased region" description="Basic and acidic residues" evidence="1">
    <location>
        <begin position="15"/>
        <end position="39"/>
    </location>
</feature>
<evidence type="ECO:0000256" key="2">
    <source>
        <dbReference type="SAM" id="Phobius"/>
    </source>
</evidence>
<evidence type="ECO:0000256" key="1">
    <source>
        <dbReference type="SAM" id="MobiDB-lite"/>
    </source>
</evidence>
<dbReference type="AlphaFoldDB" id="A0AAW1J8B4"/>
<evidence type="ECO:0008006" key="5">
    <source>
        <dbReference type="Google" id="ProtNLM"/>
    </source>
</evidence>
<protein>
    <recommendedName>
        <fullName evidence="5">Transmembrane protein</fullName>
    </recommendedName>
</protein>
<keyword evidence="2" id="KW-1133">Transmembrane helix</keyword>
<name>A0AAW1J8B4_SAPOF</name>
<accession>A0AAW1J8B4</accession>
<proteinExistence type="predicted"/>
<evidence type="ECO:0000313" key="3">
    <source>
        <dbReference type="EMBL" id="KAK9699324.1"/>
    </source>
</evidence>
<sequence length="118" mass="13354">MCATAEADGVGGEPEETRERSTEVWEEKSRGGEIRREDQATNTKPERRRRRRTYDSGVLTPEAASGLRVFGATEKEGTKGFWELLFFVFYVVCDFGCFCLILGLMCCSVESKRVRVIT</sequence>
<dbReference type="Proteomes" id="UP001443914">
    <property type="component" value="Unassembled WGS sequence"/>
</dbReference>
<evidence type="ECO:0000313" key="4">
    <source>
        <dbReference type="Proteomes" id="UP001443914"/>
    </source>
</evidence>
<reference evidence="3" key="1">
    <citation type="submission" date="2024-03" db="EMBL/GenBank/DDBJ databases">
        <title>WGS assembly of Saponaria officinalis var. Norfolk2.</title>
        <authorList>
            <person name="Jenkins J."/>
            <person name="Shu S."/>
            <person name="Grimwood J."/>
            <person name="Barry K."/>
            <person name="Goodstein D."/>
            <person name="Schmutz J."/>
            <person name="Leebens-Mack J."/>
            <person name="Osbourn A."/>
        </authorList>
    </citation>
    <scope>NUCLEOTIDE SEQUENCE [LARGE SCALE GENOMIC DNA]</scope>
    <source>
        <strain evidence="3">JIC</strain>
    </source>
</reference>
<feature type="region of interest" description="Disordered" evidence="1">
    <location>
        <begin position="1"/>
        <end position="57"/>
    </location>
</feature>
<keyword evidence="2" id="KW-0812">Transmembrane</keyword>
<organism evidence="3 4">
    <name type="scientific">Saponaria officinalis</name>
    <name type="common">Common soapwort</name>
    <name type="synonym">Lychnis saponaria</name>
    <dbReference type="NCBI Taxonomy" id="3572"/>
    <lineage>
        <taxon>Eukaryota</taxon>
        <taxon>Viridiplantae</taxon>
        <taxon>Streptophyta</taxon>
        <taxon>Embryophyta</taxon>
        <taxon>Tracheophyta</taxon>
        <taxon>Spermatophyta</taxon>
        <taxon>Magnoliopsida</taxon>
        <taxon>eudicotyledons</taxon>
        <taxon>Gunneridae</taxon>
        <taxon>Pentapetalae</taxon>
        <taxon>Caryophyllales</taxon>
        <taxon>Caryophyllaceae</taxon>
        <taxon>Caryophylleae</taxon>
        <taxon>Saponaria</taxon>
    </lineage>
</organism>
<dbReference type="EMBL" id="JBDFQZ010000008">
    <property type="protein sequence ID" value="KAK9699324.1"/>
    <property type="molecule type" value="Genomic_DNA"/>
</dbReference>
<keyword evidence="4" id="KW-1185">Reference proteome</keyword>
<comment type="caution">
    <text evidence="3">The sequence shown here is derived from an EMBL/GenBank/DDBJ whole genome shotgun (WGS) entry which is preliminary data.</text>
</comment>
<keyword evidence="2" id="KW-0472">Membrane</keyword>